<evidence type="ECO:0000259" key="3">
    <source>
        <dbReference type="Pfam" id="PF00589"/>
    </source>
</evidence>
<feature type="domain" description="Tyr recombinase" evidence="3">
    <location>
        <begin position="31"/>
        <end position="144"/>
    </location>
</feature>
<dbReference type="GO" id="GO:0015074">
    <property type="term" value="P:DNA integration"/>
    <property type="evidence" value="ECO:0007669"/>
    <property type="project" value="InterPro"/>
</dbReference>
<dbReference type="GO" id="GO:0003677">
    <property type="term" value="F:DNA binding"/>
    <property type="evidence" value="ECO:0007669"/>
    <property type="project" value="InterPro"/>
</dbReference>
<gene>
    <name evidence="4" type="ORF">F0L68_12695</name>
</gene>
<dbReference type="SUPFAM" id="SSF56349">
    <property type="entry name" value="DNA breaking-rejoining enzymes"/>
    <property type="match status" value="1"/>
</dbReference>
<dbReference type="InterPro" id="IPR011010">
    <property type="entry name" value="DNA_brk_join_enz"/>
</dbReference>
<accession>A0A5B2XIC0</accession>
<dbReference type="RefSeq" id="WP_149849718.1">
    <property type="nucleotide sequence ID" value="NZ_VUOB01000021.1"/>
</dbReference>
<dbReference type="Gene3D" id="1.10.443.10">
    <property type="entry name" value="Intergrase catalytic core"/>
    <property type="match status" value="1"/>
</dbReference>
<dbReference type="EMBL" id="VUOB01000021">
    <property type="protein sequence ID" value="KAA2262739.1"/>
    <property type="molecule type" value="Genomic_DNA"/>
</dbReference>
<reference evidence="4 5" key="2">
    <citation type="submission" date="2019-09" db="EMBL/GenBank/DDBJ databases">
        <authorList>
            <person name="Jin C."/>
        </authorList>
    </citation>
    <scope>NUCLEOTIDE SEQUENCE [LARGE SCALE GENOMIC DNA]</scope>
    <source>
        <strain evidence="4 5">AN110305</strain>
    </source>
</reference>
<keyword evidence="5" id="KW-1185">Reference proteome</keyword>
<proteinExistence type="predicted"/>
<organism evidence="4 5">
    <name type="scientific">Solihabitans fulvus</name>
    <dbReference type="NCBI Taxonomy" id="1892852"/>
    <lineage>
        <taxon>Bacteria</taxon>
        <taxon>Bacillati</taxon>
        <taxon>Actinomycetota</taxon>
        <taxon>Actinomycetes</taxon>
        <taxon>Pseudonocardiales</taxon>
        <taxon>Pseudonocardiaceae</taxon>
        <taxon>Solihabitans</taxon>
    </lineage>
</organism>
<dbReference type="Proteomes" id="UP000323454">
    <property type="component" value="Unassembled WGS sequence"/>
</dbReference>
<keyword evidence="1" id="KW-0233">DNA recombination</keyword>
<dbReference type="InterPro" id="IPR013762">
    <property type="entry name" value="Integrase-like_cat_sf"/>
</dbReference>
<evidence type="ECO:0000313" key="4">
    <source>
        <dbReference type="EMBL" id="KAA2262739.1"/>
    </source>
</evidence>
<dbReference type="GO" id="GO:0006310">
    <property type="term" value="P:DNA recombination"/>
    <property type="evidence" value="ECO:0007669"/>
    <property type="project" value="UniProtKB-KW"/>
</dbReference>
<dbReference type="InterPro" id="IPR002104">
    <property type="entry name" value="Integrase_catalytic"/>
</dbReference>
<feature type="region of interest" description="Disordered" evidence="2">
    <location>
        <begin position="166"/>
        <end position="186"/>
    </location>
</feature>
<sequence length="186" mass="21162">MVTAYASTFGTVHLKETPHRHWLGPPKTPASARTITLPAFLTQLLKHHLDTHDSPIVFPNNTNGFLWRRNWCPRAFNTAFDGNLDIANPTVRAHPIRPGLTFHELRHSHKIWLIAAGIPEIAQARRLGHRMDKRVAEVYSHVADEVETQLQTALKQAWLHARHTLADHPETPPVTPRDGLIRRQLP</sequence>
<evidence type="ECO:0000256" key="2">
    <source>
        <dbReference type="SAM" id="MobiDB-lite"/>
    </source>
</evidence>
<protein>
    <submittedName>
        <fullName evidence="4">Tyrosine-type recombinase/integrase</fullName>
    </submittedName>
</protein>
<evidence type="ECO:0000313" key="5">
    <source>
        <dbReference type="Proteomes" id="UP000323454"/>
    </source>
</evidence>
<evidence type="ECO:0000256" key="1">
    <source>
        <dbReference type="ARBA" id="ARBA00023172"/>
    </source>
</evidence>
<dbReference type="AlphaFoldDB" id="A0A5B2XIC0"/>
<dbReference type="Pfam" id="PF00589">
    <property type="entry name" value="Phage_integrase"/>
    <property type="match status" value="1"/>
</dbReference>
<name>A0A5B2XIC0_9PSEU</name>
<comment type="caution">
    <text evidence="4">The sequence shown here is derived from an EMBL/GenBank/DDBJ whole genome shotgun (WGS) entry which is preliminary data.</text>
</comment>
<dbReference type="OrthoDB" id="4529782at2"/>
<reference evidence="4 5" key="1">
    <citation type="submission" date="2019-09" db="EMBL/GenBank/DDBJ databases">
        <title>Goodfellowia gen. nov., a new genus of the Pseudonocardineae related to Actinoalloteichus, containing Goodfellowia coeruleoviolacea gen. nov., comb. nov. gen. nov., comb. nov.</title>
        <authorList>
            <person name="Labeda D."/>
        </authorList>
    </citation>
    <scope>NUCLEOTIDE SEQUENCE [LARGE SCALE GENOMIC DNA]</scope>
    <source>
        <strain evidence="4 5">AN110305</strain>
    </source>
</reference>